<dbReference type="InterPro" id="IPR017455">
    <property type="entry name" value="Znf_FYVE-rel"/>
</dbReference>
<dbReference type="InterPro" id="IPR013083">
    <property type="entry name" value="Znf_RING/FYVE/PHD"/>
</dbReference>
<dbReference type="AlphaFoldDB" id="A0A7G2CI21"/>
<organism evidence="7 8">
    <name type="scientific">Angomonas deanei</name>
    <dbReference type="NCBI Taxonomy" id="59799"/>
    <lineage>
        <taxon>Eukaryota</taxon>
        <taxon>Discoba</taxon>
        <taxon>Euglenozoa</taxon>
        <taxon>Kinetoplastea</taxon>
        <taxon>Metakinetoplastina</taxon>
        <taxon>Trypanosomatida</taxon>
        <taxon>Trypanosomatidae</taxon>
        <taxon>Strigomonadinae</taxon>
        <taxon>Angomonas</taxon>
    </lineage>
</organism>
<dbReference type="SUPFAM" id="SSF57903">
    <property type="entry name" value="FYVE/PHD zinc finger"/>
    <property type="match status" value="1"/>
</dbReference>
<proteinExistence type="predicted"/>
<gene>
    <name evidence="7" type="ORF">ADEAN_000701800</name>
</gene>
<dbReference type="PROSITE" id="PS50178">
    <property type="entry name" value="ZF_FYVE"/>
    <property type="match status" value="1"/>
</dbReference>
<dbReference type="EMBL" id="LR877158">
    <property type="protein sequence ID" value="CAD2219510.1"/>
    <property type="molecule type" value="Genomic_DNA"/>
</dbReference>
<feature type="compositionally biased region" description="Basic and acidic residues" evidence="5">
    <location>
        <begin position="594"/>
        <end position="605"/>
    </location>
</feature>
<dbReference type="PANTHER" id="PTHR47413:SF2">
    <property type="entry name" value="LIPASE-LIKE PAD4"/>
    <property type="match status" value="1"/>
</dbReference>
<dbReference type="VEuPathDB" id="TriTrypDB:ADEAN_000701800"/>
<dbReference type="Proteomes" id="UP000515908">
    <property type="component" value="Chromosome 14"/>
</dbReference>
<dbReference type="Gene3D" id="3.30.40.10">
    <property type="entry name" value="Zinc/RING finger domain, C3HC4 (zinc finger)"/>
    <property type="match status" value="1"/>
</dbReference>
<feature type="compositionally biased region" description="Basic and acidic residues" evidence="5">
    <location>
        <begin position="1"/>
        <end position="10"/>
    </location>
</feature>
<evidence type="ECO:0000256" key="2">
    <source>
        <dbReference type="ARBA" id="ARBA00022771"/>
    </source>
</evidence>
<dbReference type="InterPro" id="IPR011011">
    <property type="entry name" value="Znf_FYVE_PHD"/>
</dbReference>
<dbReference type="GO" id="GO:0006629">
    <property type="term" value="P:lipid metabolic process"/>
    <property type="evidence" value="ECO:0007669"/>
    <property type="project" value="InterPro"/>
</dbReference>
<dbReference type="InterPro" id="IPR002921">
    <property type="entry name" value="Fungal_lipase-type"/>
</dbReference>
<evidence type="ECO:0000256" key="3">
    <source>
        <dbReference type="ARBA" id="ARBA00022833"/>
    </source>
</evidence>
<reference evidence="7 8" key="1">
    <citation type="submission" date="2020-08" db="EMBL/GenBank/DDBJ databases">
        <authorList>
            <person name="Newling K."/>
            <person name="Davey J."/>
            <person name="Forrester S."/>
        </authorList>
    </citation>
    <scope>NUCLEOTIDE SEQUENCE [LARGE SCALE GENOMIC DNA]</scope>
    <source>
        <strain evidence="8">Crithidia deanei Carvalho (ATCC PRA-265)</strain>
    </source>
</reference>
<name>A0A7G2CI21_9TRYP</name>
<dbReference type="InterPro" id="IPR029058">
    <property type="entry name" value="AB_hydrolase_fold"/>
</dbReference>
<accession>A0A7G2CI21</accession>
<dbReference type="PANTHER" id="PTHR47413">
    <property type="entry name" value="LIPASE-LIKE PAD4"/>
    <property type="match status" value="1"/>
</dbReference>
<keyword evidence="2 4" id="KW-0863">Zinc-finger</keyword>
<feature type="domain" description="FYVE-type" evidence="6">
    <location>
        <begin position="72"/>
        <end position="126"/>
    </location>
</feature>
<keyword evidence="8" id="KW-1185">Reference proteome</keyword>
<feature type="region of interest" description="Disordered" evidence="5">
    <location>
        <begin position="1"/>
        <end position="49"/>
    </location>
</feature>
<dbReference type="CDD" id="cd00065">
    <property type="entry name" value="FYVE_like_SF"/>
    <property type="match status" value="1"/>
</dbReference>
<evidence type="ECO:0000313" key="8">
    <source>
        <dbReference type="Proteomes" id="UP000515908"/>
    </source>
</evidence>
<evidence type="ECO:0000256" key="4">
    <source>
        <dbReference type="PROSITE-ProRule" id="PRU00091"/>
    </source>
</evidence>
<keyword evidence="1" id="KW-0479">Metal-binding</keyword>
<evidence type="ECO:0000313" key="7">
    <source>
        <dbReference type="EMBL" id="CAD2219510.1"/>
    </source>
</evidence>
<feature type="region of interest" description="Disordered" evidence="5">
    <location>
        <begin position="583"/>
        <end position="613"/>
    </location>
</feature>
<feature type="region of interest" description="Disordered" evidence="5">
    <location>
        <begin position="488"/>
        <end position="517"/>
    </location>
</feature>
<dbReference type="GO" id="GO:0008270">
    <property type="term" value="F:zinc ion binding"/>
    <property type="evidence" value="ECO:0007669"/>
    <property type="project" value="UniProtKB-KW"/>
</dbReference>
<feature type="compositionally biased region" description="Basic and acidic residues" evidence="5">
    <location>
        <begin position="29"/>
        <end position="44"/>
    </location>
</feature>
<sequence>MKKSNRKDASDSGSDAIEGSSAFSEDDYTEHTPRKGKSKIDPSKRKYSSYENGFEGRCRDCELLRKQCTCHHCRSCGTYMVTLHSRHHCRRCWRPFCPDCSRTQQVNDFKTGEPGRTCDLCAPHKGLMFALGAMQNFSMEVRSKGGKDPDTFLWGAHALYSGIEGTRCCTNPSCSNPFSAAAACTKCKLPTVTASPYVTRSIVTYDMAKGAKESKDALTGTEASVTEFSQRAVADNADIDSIPVLEQHKTLFNNAKPSVARKIMLGAIAAEMANEYHGSPALSLAMSDLPNASQLCVRRVTPKYTEVQATGRVFFYAFPHVYNKGKLTGALSPITVRQEVWSTNNANRIGVLADNNEDALRKGGKELLVSGKIQVGVFNTVMEQENDYKDVINGILQRIENGDDVVLCGHSVGGSIAMMLAIKVLVEHTFSVKDNLLCITYGAPLVVDHTFTDFFIQRQLFQNFHNVVYDSDLVPRIHYLDNFLEKSPTEEEEDDISGANTNDDGSEENPEEANRRGMAGRMGSLEHIDSMLTLSDARNKIILWISLFLPSVSAPISAFNRELIEKKKKRKVSALFNKKKEAVGDDDNAGEPNSIDKKDEDEMRKKISSPRTAGGDMFAELREPFQSNYTPQKYLQEGRREDSLSAIIIDEGKISCSSEEHRLRQGLDPLGVYHVLWRGGGRYECSTAPRLSIGLLSDKTGMRLC</sequence>
<dbReference type="Pfam" id="PF01764">
    <property type="entry name" value="Lipase_3"/>
    <property type="match status" value="1"/>
</dbReference>
<evidence type="ECO:0000256" key="1">
    <source>
        <dbReference type="ARBA" id="ARBA00022723"/>
    </source>
</evidence>
<evidence type="ECO:0000259" key="6">
    <source>
        <dbReference type="PROSITE" id="PS50178"/>
    </source>
</evidence>
<keyword evidence="3" id="KW-0862">Zinc</keyword>
<dbReference type="Gene3D" id="3.40.50.1820">
    <property type="entry name" value="alpha/beta hydrolase"/>
    <property type="match status" value="1"/>
</dbReference>
<evidence type="ECO:0000256" key="5">
    <source>
        <dbReference type="SAM" id="MobiDB-lite"/>
    </source>
</evidence>
<dbReference type="OrthoDB" id="426718at2759"/>
<protein>
    <submittedName>
        <fullName evidence="7">Lipase (Class 3), putative</fullName>
    </submittedName>
</protein>
<dbReference type="SUPFAM" id="SSF53474">
    <property type="entry name" value="alpha/beta-Hydrolases"/>
    <property type="match status" value="1"/>
</dbReference>